<accession>A0A7I7U746</accession>
<dbReference type="InterPro" id="IPR013786">
    <property type="entry name" value="AcylCoA_DH/ox_N"/>
</dbReference>
<gene>
    <name evidence="8" type="primary">acd_5</name>
    <name evidence="8" type="ORF">MPRF_36700</name>
</gene>
<dbReference type="InterPro" id="IPR037069">
    <property type="entry name" value="AcylCoA_DH/ox_N_sf"/>
</dbReference>
<evidence type="ECO:0000256" key="2">
    <source>
        <dbReference type="ARBA" id="ARBA00009347"/>
    </source>
</evidence>
<dbReference type="InterPro" id="IPR046373">
    <property type="entry name" value="Acyl-CoA_Oxase/DH_mid-dom_sf"/>
</dbReference>
<proteinExistence type="inferred from homology"/>
<dbReference type="Pfam" id="PF00441">
    <property type="entry name" value="Acyl-CoA_dh_1"/>
    <property type="match status" value="1"/>
</dbReference>
<dbReference type="RefSeq" id="WP_163767075.1">
    <property type="nucleotide sequence ID" value="NZ_AP022598.1"/>
</dbReference>
<evidence type="ECO:0000313" key="8">
    <source>
        <dbReference type="EMBL" id="BBY76771.1"/>
    </source>
</evidence>
<organism evidence="8 9">
    <name type="scientific">Mycolicibacterium parafortuitum</name>
    <name type="common">Mycobacterium parafortuitum</name>
    <dbReference type="NCBI Taxonomy" id="39692"/>
    <lineage>
        <taxon>Bacteria</taxon>
        <taxon>Bacillati</taxon>
        <taxon>Actinomycetota</taxon>
        <taxon>Actinomycetes</taxon>
        <taxon>Mycobacteriales</taxon>
        <taxon>Mycobacteriaceae</taxon>
        <taxon>Mycolicibacterium</taxon>
    </lineage>
</organism>
<dbReference type="InterPro" id="IPR009075">
    <property type="entry name" value="AcylCo_DH/oxidase_C"/>
</dbReference>
<dbReference type="SUPFAM" id="SSF56645">
    <property type="entry name" value="Acyl-CoA dehydrogenase NM domain-like"/>
    <property type="match status" value="1"/>
</dbReference>
<evidence type="ECO:0000313" key="9">
    <source>
        <dbReference type="Proteomes" id="UP000466554"/>
    </source>
</evidence>
<evidence type="ECO:0000259" key="6">
    <source>
        <dbReference type="Pfam" id="PF00441"/>
    </source>
</evidence>
<dbReference type="Pfam" id="PF02771">
    <property type="entry name" value="Acyl-CoA_dh_N"/>
    <property type="match status" value="1"/>
</dbReference>
<sequence length="359" mass="38323">MIRDLEPSLADIADSAAELAELRATADHSLRRAWAVERTRSLLDATTPAFDERLWHTVVQMGWPDVLLDEAHGGGGAGLRELCVLAEAAGAVALPVPLAAAAAAAWCTQRRTDDIALILDDAGATVSGDRVNGTWSLVPFGDIADRLVVLAQRSGEAVLGVTSTAAPGVRRQSERPLDHSPAAAIILEDAHLDVIATGPDALARHRAGVNRCRLATVAELIGIASAANDAAVEYAKVRVTFGRPIGARQAIKHRLVEQRSAIEIARALVNRAADAVELGHPDADALVSLAVFWAIDSLRRVPEGATQVFGGIAYTWEHDAHVHLRQAATRIAALGSRAEHRAVVADWLRRRRSRKSGQR</sequence>
<evidence type="ECO:0000259" key="7">
    <source>
        <dbReference type="Pfam" id="PF02771"/>
    </source>
</evidence>
<dbReference type="SUPFAM" id="SSF47203">
    <property type="entry name" value="Acyl-CoA dehydrogenase C-terminal domain-like"/>
    <property type="match status" value="1"/>
</dbReference>
<keyword evidence="5" id="KW-0560">Oxidoreductase</keyword>
<name>A0A7I7U746_MYCPF</name>
<dbReference type="InterPro" id="IPR009100">
    <property type="entry name" value="AcylCoA_DH/oxidase_NM_dom_sf"/>
</dbReference>
<dbReference type="PANTHER" id="PTHR43884">
    <property type="entry name" value="ACYL-COA DEHYDROGENASE"/>
    <property type="match status" value="1"/>
</dbReference>
<comment type="similarity">
    <text evidence="2">Belongs to the acyl-CoA dehydrogenase family.</text>
</comment>
<dbReference type="Proteomes" id="UP000466554">
    <property type="component" value="Chromosome"/>
</dbReference>
<dbReference type="AlphaFoldDB" id="A0A7I7U746"/>
<dbReference type="Gene3D" id="1.20.140.10">
    <property type="entry name" value="Butyryl-CoA Dehydrogenase, subunit A, domain 3"/>
    <property type="match status" value="1"/>
</dbReference>
<feature type="domain" description="Acyl-CoA dehydrogenase/oxidase N-terminal" evidence="7">
    <location>
        <begin position="44"/>
        <end position="104"/>
    </location>
</feature>
<dbReference type="GO" id="GO:0050660">
    <property type="term" value="F:flavin adenine dinucleotide binding"/>
    <property type="evidence" value="ECO:0007669"/>
    <property type="project" value="InterPro"/>
</dbReference>
<dbReference type="InterPro" id="IPR002195">
    <property type="entry name" value="Dihydroorotase_CS"/>
</dbReference>
<evidence type="ECO:0000256" key="4">
    <source>
        <dbReference type="ARBA" id="ARBA00022827"/>
    </source>
</evidence>
<dbReference type="GO" id="GO:0003995">
    <property type="term" value="F:acyl-CoA dehydrogenase activity"/>
    <property type="evidence" value="ECO:0007669"/>
    <property type="project" value="TreeGrafter"/>
</dbReference>
<keyword evidence="3" id="KW-0285">Flavoprotein</keyword>
<evidence type="ECO:0000256" key="5">
    <source>
        <dbReference type="ARBA" id="ARBA00023002"/>
    </source>
</evidence>
<dbReference type="GO" id="GO:0016812">
    <property type="term" value="F:hydrolase activity, acting on carbon-nitrogen (but not peptide) bonds, in cyclic amides"/>
    <property type="evidence" value="ECO:0007669"/>
    <property type="project" value="InterPro"/>
</dbReference>
<dbReference type="PROSITE" id="PS00482">
    <property type="entry name" value="DIHYDROOROTASE_1"/>
    <property type="match status" value="1"/>
</dbReference>
<dbReference type="Gene3D" id="1.10.540.10">
    <property type="entry name" value="Acyl-CoA dehydrogenase/oxidase, N-terminal domain"/>
    <property type="match status" value="1"/>
</dbReference>
<keyword evidence="4" id="KW-0274">FAD</keyword>
<evidence type="ECO:0000256" key="3">
    <source>
        <dbReference type="ARBA" id="ARBA00022630"/>
    </source>
</evidence>
<comment type="cofactor">
    <cofactor evidence="1">
        <name>FAD</name>
        <dbReference type="ChEBI" id="CHEBI:57692"/>
    </cofactor>
</comment>
<protein>
    <submittedName>
        <fullName evidence="8">Acyl-CoA dehydrogenase</fullName>
    </submittedName>
</protein>
<evidence type="ECO:0000256" key="1">
    <source>
        <dbReference type="ARBA" id="ARBA00001974"/>
    </source>
</evidence>
<dbReference type="EMBL" id="AP022598">
    <property type="protein sequence ID" value="BBY76771.1"/>
    <property type="molecule type" value="Genomic_DNA"/>
</dbReference>
<dbReference type="PANTHER" id="PTHR43884:SF20">
    <property type="entry name" value="ACYL-COA DEHYDROGENASE FADE28"/>
    <property type="match status" value="1"/>
</dbReference>
<dbReference type="InterPro" id="IPR036250">
    <property type="entry name" value="AcylCo_DH-like_C"/>
</dbReference>
<dbReference type="Gene3D" id="2.40.110.10">
    <property type="entry name" value="Butyryl-CoA Dehydrogenase, subunit A, domain 2"/>
    <property type="match status" value="1"/>
</dbReference>
<feature type="domain" description="Acyl-CoA dehydrogenase/oxidase C-terminal" evidence="6">
    <location>
        <begin position="208"/>
        <end position="347"/>
    </location>
</feature>
<reference evidence="8 9" key="1">
    <citation type="journal article" date="2019" name="Emerg. Microbes Infect.">
        <title>Comprehensive subspecies identification of 175 nontuberculous mycobacteria species based on 7547 genomic profiles.</title>
        <authorList>
            <person name="Matsumoto Y."/>
            <person name="Kinjo T."/>
            <person name="Motooka D."/>
            <person name="Nabeya D."/>
            <person name="Jung N."/>
            <person name="Uechi K."/>
            <person name="Horii T."/>
            <person name="Iida T."/>
            <person name="Fujita J."/>
            <person name="Nakamura S."/>
        </authorList>
    </citation>
    <scope>NUCLEOTIDE SEQUENCE [LARGE SCALE GENOMIC DNA]</scope>
    <source>
        <strain evidence="8 9">JCM 6367</strain>
    </source>
</reference>